<evidence type="ECO:0000313" key="1">
    <source>
        <dbReference type="EMBL" id="DAE09482.1"/>
    </source>
</evidence>
<accession>A0A8S5PRH9</accession>
<reference evidence="1" key="1">
    <citation type="journal article" date="2021" name="Proc. Natl. Acad. Sci. U.S.A.">
        <title>A Catalog of Tens of Thousands of Viruses from Human Metagenomes Reveals Hidden Associations with Chronic Diseases.</title>
        <authorList>
            <person name="Tisza M.J."/>
            <person name="Buck C.B."/>
        </authorList>
    </citation>
    <scope>NUCLEOTIDE SEQUENCE</scope>
    <source>
        <strain evidence="1">Ct96x5</strain>
    </source>
</reference>
<organism evidence="1">
    <name type="scientific">Siphoviridae sp. ct96x5</name>
    <dbReference type="NCBI Taxonomy" id="2825367"/>
    <lineage>
        <taxon>Viruses</taxon>
        <taxon>Duplodnaviria</taxon>
        <taxon>Heunggongvirae</taxon>
        <taxon>Uroviricota</taxon>
        <taxon>Caudoviricetes</taxon>
    </lineage>
</organism>
<protein>
    <submittedName>
        <fullName evidence="1">Uncharacterized protein</fullName>
    </submittedName>
</protein>
<dbReference type="EMBL" id="BK015488">
    <property type="protein sequence ID" value="DAE09482.1"/>
    <property type="molecule type" value="Genomic_DNA"/>
</dbReference>
<sequence>MSDLYIKQTNSHDPQYFIKRRRIRLYGPEPVYKPPVLPDGTRQWLVKAKPHPNFEYEDKYVYAKTPEEAKRKLQKMFPWHRCIGPIEPSDLDTSDRKKYIVIE</sequence>
<proteinExistence type="predicted"/>
<name>A0A8S5PRH9_9CAUD</name>